<dbReference type="InterPro" id="IPR051044">
    <property type="entry name" value="MAG_DAG_Lipase"/>
</dbReference>
<proteinExistence type="predicted"/>
<keyword evidence="3" id="KW-1185">Reference proteome</keyword>
<evidence type="ECO:0000313" key="3">
    <source>
        <dbReference type="Proteomes" id="UP000037460"/>
    </source>
</evidence>
<dbReference type="Gene3D" id="3.40.50.1820">
    <property type="entry name" value="alpha/beta hydrolase"/>
    <property type="match status" value="1"/>
</dbReference>
<reference evidence="3" key="1">
    <citation type="journal article" date="2015" name="PLoS Genet.">
        <title>Genome Sequence and Transcriptome Analyses of Chrysochromulina tobin: Metabolic Tools for Enhanced Algal Fitness in the Prominent Order Prymnesiales (Haptophyceae).</title>
        <authorList>
            <person name="Hovde B.T."/>
            <person name="Deodato C.R."/>
            <person name="Hunsperger H.M."/>
            <person name="Ryken S.A."/>
            <person name="Yost W."/>
            <person name="Jha R.K."/>
            <person name="Patterson J."/>
            <person name="Monnat R.J. Jr."/>
            <person name="Barlow S.B."/>
            <person name="Starkenburg S.R."/>
            <person name="Cattolico R.A."/>
        </authorList>
    </citation>
    <scope>NUCLEOTIDE SEQUENCE</scope>
    <source>
        <strain evidence="3">CCMP291</strain>
    </source>
</reference>
<name>A0A0M0JTM6_9EUKA</name>
<dbReference type="SUPFAM" id="SSF53474">
    <property type="entry name" value="alpha/beta-Hydrolases"/>
    <property type="match status" value="1"/>
</dbReference>
<dbReference type="EMBL" id="JWZX01002415">
    <property type="protein sequence ID" value="KOO29448.1"/>
    <property type="molecule type" value="Genomic_DNA"/>
</dbReference>
<dbReference type="InterPro" id="IPR029058">
    <property type="entry name" value="AB_hydrolase_fold"/>
</dbReference>
<dbReference type="PANTHER" id="PTHR11614">
    <property type="entry name" value="PHOSPHOLIPASE-RELATED"/>
    <property type="match status" value="1"/>
</dbReference>
<comment type="caution">
    <text evidence="2">The sequence shown here is derived from an EMBL/GenBank/DDBJ whole genome shotgun (WGS) entry which is preliminary data.</text>
</comment>
<protein>
    <submittedName>
        <fullName evidence="2">Monoglyceride lipase</fullName>
    </submittedName>
</protein>
<dbReference type="AlphaFoldDB" id="A0A0M0JTM6"/>
<evidence type="ECO:0000259" key="1">
    <source>
        <dbReference type="Pfam" id="PF12146"/>
    </source>
</evidence>
<feature type="domain" description="Serine aminopeptidase S33" evidence="1">
    <location>
        <begin position="21"/>
        <end position="144"/>
    </location>
</feature>
<organism evidence="2 3">
    <name type="scientific">Chrysochromulina tobinii</name>
    <dbReference type="NCBI Taxonomy" id="1460289"/>
    <lineage>
        <taxon>Eukaryota</taxon>
        <taxon>Haptista</taxon>
        <taxon>Haptophyta</taxon>
        <taxon>Prymnesiophyceae</taxon>
        <taxon>Prymnesiales</taxon>
        <taxon>Chrysochromulinaceae</taxon>
        <taxon>Chrysochromulina</taxon>
    </lineage>
</organism>
<evidence type="ECO:0000313" key="2">
    <source>
        <dbReference type="EMBL" id="KOO29448.1"/>
    </source>
</evidence>
<dbReference type="Proteomes" id="UP000037460">
    <property type="component" value="Unassembled WGS sequence"/>
</dbReference>
<gene>
    <name evidence="2" type="ORF">Ctob_004852</name>
</gene>
<dbReference type="Pfam" id="PF12146">
    <property type="entry name" value="Hydrolase_4"/>
    <property type="match status" value="1"/>
</dbReference>
<dbReference type="OrthoDB" id="2498029at2759"/>
<sequence>MDSISPPFGLKFLIPVLRAMPSVIRTICAQLAKTQPTGPAAPIPSPSELTSFPERAADKWADPLNYHGWIQNRTALALLDMRATCQALLPHFGSAVSGRGFPFLLVHGGADELCPRSACDALMAKSPQPDKEMRVFAGLLHEVLDAEEARQHVVEWCRARIGARSRL</sequence>
<accession>A0A0M0JTM6</accession>
<dbReference type="InterPro" id="IPR022742">
    <property type="entry name" value="Hydrolase_4"/>
</dbReference>